<proteinExistence type="inferred from homology"/>
<keyword evidence="9" id="KW-1185">Reference proteome</keyword>
<evidence type="ECO:0000256" key="4">
    <source>
        <dbReference type="ARBA" id="ARBA00022475"/>
    </source>
</evidence>
<name>A0A1C3VA64_9HYPH</name>
<evidence type="ECO:0000313" key="9">
    <source>
        <dbReference type="Proteomes" id="UP000199435"/>
    </source>
</evidence>
<protein>
    <recommendedName>
        <fullName evidence="3">Lectin-like protein BA14k</fullName>
    </recommendedName>
</protein>
<comment type="function">
    <text evidence="6">Has immunoglobulin-binding and hemagglutination properties, and can bind to mannose. Essential for virulence. May be involved in LPS biosynthesis or polysaccharide transport.</text>
</comment>
<comment type="subcellular location">
    <subcellularLocation>
        <location evidence="1">Membrane</location>
        <topology evidence="1">Single-pass membrane protein</topology>
    </subcellularLocation>
</comment>
<keyword evidence="7" id="KW-0812">Transmembrane</keyword>
<evidence type="ECO:0000256" key="7">
    <source>
        <dbReference type="SAM" id="Phobius"/>
    </source>
</evidence>
<accession>A0A1C3VA64</accession>
<feature type="transmembrane region" description="Helical" evidence="7">
    <location>
        <begin position="101"/>
        <end position="119"/>
    </location>
</feature>
<keyword evidence="7" id="KW-1133">Transmembrane helix</keyword>
<comment type="similarity">
    <text evidence="2">Belongs to the BA14k family.</text>
</comment>
<dbReference type="Proteomes" id="UP000199435">
    <property type="component" value="Unassembled WGS sequence"/>
</dbReference>
<evidence type="ECO:0000256" key="5">
    <source>
        <dbReference type="ARBA" id="ARBA00022734"/>
    </source>
</evidence>
<gene>
    <name evidence="8" type="ORF">GA0061102_101079</name>
</gene>
<evidence type="ECO:0000256" key="1">
    <source>
        <dbReference type="ARBA" id="ARBA00004167"/>
    </source>
</evidence>
<evidence type="ECO:0000256" key="2">
    <source>
        <dbReference type="ARBA" id="ARBA00010270"/>
    </source>
</evidence>
<dbReference type="InterPro" id="IPR012413">
    <property type="entry name" value="BA14K"/>
</dbReference>
<sequence length="171" mass="19452">MKRCALVHKSNQGMEIRMLGFRARIATIAMTAAVTLTSFTPSFAIQMPAAPIMSTVDKAAPANVEQVQWRDYRGGYYRRGWYGGYRGYPGYRHGYRYYDGYWFPLAAFGAGAIIGGAIASQPRYYAAPAPSGSINPRHVEWCADRYRSYRAYDNTFQPNYGPRRQCYSPFY</sequence>
<dbReference type="GO" id="GO:0016020">
    <property type="term" value="C:membrane"/>
    <property type="evidence" value="ECO:0007669"/>
    <property type="project" value="UniProtKB-SubCell"/>
</dbReference>
<organism evidence="8 9">
    <name type="scientific">Rhizobium miluonense</name>
    <dbReference type="NCBI Taxonomy" id="411945"/>
    <lineage>
        <taxon>Bacteria</taxon>
        <taxon>Pseudomonadati</taxon>
        <taxon>Pseudomonadota</taxon>
        <taxon>Alphaproteobacteria</taxon>
        <taxon>Hyphomicrobiales</taxon>
        <taxon>Rhizobiaceae</taxon>
        <taxon>Rhizobium/Agrobacterium group</taxon>
        <taxon>Rhizobium</taxon>
    </lineage>
</organism>
<dbReference type="AlphaFoldDB" id="A0A1C3VA64"/>
<evidence type="ECO:0000256" key="3">
    <source>
        <dbReference type="ARBA" id="ARBA00020552"/>
    </source>
</evidence>
<dbReference type="Pfam" id="PF07886">
    <property type="entry name" value="BA14K"/>
    <property type="match status" value="1"/>
</dbReference>
<dbReference type="STRING" id="411945.GA0061102_101079"/>
<evidence type="ECO:0000256" key="6">
    <source>
        <dbReference type="ARBA" id="ARBA00025321"/>
    </source>
</evidence>
<keyword evidence="4" id="KW-1003">Cell membrane</keyword>
<dbReference type="EMBL" id="FMAH01000010">
    <property type="protein sequence ID" value="SCB24571.1"/>
    <property type="molecule type" value="Genomic_DNA"/>
</dbReference>
<evidence type="ECO:0000313" key="8">
    <source>
        <dbReference type="EMBL" id="SCB24571.1"/>
    </source>
</evidence>
<reference evidence="9" key="1">
    <citation type="submission" date="2016-08" db="EMBL/GenBank/DDBJ databases">
        <authorList>
            <person name="Varghese N."/>
            <person name="Submissions Spin"/>
        </authorList>
    </citation>
    <scope>NUCLEOTIDE SEQUENCE [LARGE SCALE GENOMIC DNA]</scope>
    <source>
        <strain evidence="9">HAMBI 2971</strain>
    </source>
</reference>
<dbReference type="GO" id="GO:0030246">
    <property type="term" value="F:carbohydrate binding"/>
    <property type="evidence" value="ECO:0007669"/>
    <property type="project" value="UniProtKB-KW"/>
</dbReference>
<keyword evidence="5" id="KW-0430">Lectin</keyword>
<keyword evidence="7" id="KW-0472">Membrane</keyword>